<gene>
    <name evidence="2" type="ORF">PanWU01x14_177850</name>
</gene>
<feature type="region of interest" description="Disordered" evidence="1">
    <location>
        <begin position="41"/>
        <end position="80"/>
    </location>
</feature>
<dbReference type="OrthoDB" id="10476463at2759"/>
<feature type="non-terminal residue" evidence="2">
    <location>
        <position position="1"/>
    </location>
</feature>
<keyword evidence="3" id="KW-1185">Reference proteome</keyword>
<evidence type="ECO:0000313" key="3">
    <source>
        <dbReference type="Proteomes" id="UP000237105"/>
    </source>
</evidence>
<feature type="compositionally biased region" description="Basic residues" evidence="1">
    <location>
        <begin position="42"/>
        <end position="62"/>
    </location>
</feature>
<organism evidence="2 3">
    <name type="scientific">Parasponia andersonii</name>
    <name type="common">Sponia andersonii</name>
    <dbReference type="NCBI Taxonomy" id="3476"/>
    <lineage>
        <taxon>Eukaryota</taxon>
        <taxon>Viridiplantae</taxon>
        <taxon>Streptophyta</taxon>
        <taxon>Embryophyta</taxon>
        <taxon>Tracheophyta</taxon>
        <taxon>Spermatophyta</taxon>
        <taxon>Magnoliopsida</taxon>
        <taxon>eudicotyledons</taxon>
        <taxon>Gunneridae</taxon>
        <taxon>Pentapetalae</taxon>
        <taxon>rosids</taxon>
        <taxon>fabids</taxon>
        <taxon>Rosales</taxon>
        <taxon>Cannabaceae</taxon>
        <taxon>Parasponia</taxon>
    </lineage>
</organism>
<sequence length="118" mass="13752">GPKRKQVHFESCKQVLLFRLSVILVCITLRHTNVLPALEKAGKKKKEEKREKKKEKRKKKKLVTSPRHQTHEIINPNPHGINTKKLSFTFAETYDTKSKTHLPVLGTQSKHRKIIIKK</sequence>
<dbReference type="EMBL" id="JXTB01000165">
    <property type="protein sequence ID" value="PON56919.1"/>
    <property type="molecule type" value="Genomic_DNA"/>
</dbReference>
<name>A0A2P5C7A5_PARAD</name>
<accession>A0A2P5C7A5</accession>
<evidence type="ECO:0000313" key="2">
    <source>
        <dbReference type="EMBL" id="PON56919.1"/>
    </source>
</evidence>
<evidence type="ECO:0000256" key="1">
    <source>
        <dbReference type="SAM" id="MobiDB-lite"/>
    </source>
</evidence>
<reference evidence="3" key="1">
    <citation type="submission" date="2016-06" db="EMBL/GenBank/DDBJ databases">
        <title>Parallel loss of symbiosis genes in relatives of nitrogen-fixing non-legume Parasponia.</title>
        <authorList>
            <person name="Van Velzen R."/>
            <person name="Holmer R."/>
            <person name="Bu F."/>
            <person name="Rutten L."/>
            <person name="Van Zeijl A."/>
            <person name="Liu W."/>
            <person name="Santuari L."/>
            <person name="Cao Q."/>
            <person name="Sharma T."/>
            <person name="Shen D."/>
            <person name="Roswanjaya Y."/>
            <person name="Wardhani T."/>
            <person name="Kalhor M.S."/>
            <person name="Jansen J."/>
            <person name="Van den Hoogen J."/>
            <person name="Gungor B."/>
            <person name="Hartog M."/>
            <person name="Hontelez J."/>
            <person name="Verver J."/>
            <person name="Yang W.-C."/>
            <person name="Schijlen E."/>
            <person name="Repin R."/>
            <person name="Schilthuizen M."/>
            <person name="Schranz E."/>
            <person name="Heidstra R."/>
            <person name="Miyata K."/>
            <person name="Fedorova E."/>
            <person name="Kohlen W."/>
            <person name="Bisseling T."/>
            <person name="Smit S."/>
            <person name="Geurts R."/>
        </authorList>
    </citation>
    <scope>NUCLEOTIDE SEQUENCE [LARGE SCALE GENOMIC DNA]</scope>
    <source>
        <strain evidence="3">cv. WU1-14</strain>
    </source>
</reference>
<dbReference type="Proteomes" id="UP000237105">
    <property type="component" value="Unassembled WGS sequence"/>
</dbReference>
<comment type="caution">
    <text evidence="2">The sequence shown here is derived from an EMBL/GenBank/DDBJ whole genome shotgun (WGS) entry which is preliminary data.</text>
</comment>
<dbReference type="AlphaFoldDB" id="A0A2P5C7A5"/>
<proteinExistence type="predicted"/>
<protein>
    <submittedName>
        <fullName evidence="2">Uncharacterized protein</fullName>
    </submittedName>
</protein>